<dbReference type="GO" id="GO:0009313">
    <property type="term" value="P:oligosaccharide catabolic process"/>
    <property type="evidence" value="ECO:0007669"/>
    <property type="project" value="TreeGrafter"/>
</dbReference>
<name>A0A377FWA1_9BACL</name>
<gene>
    <name evidence="2" type="primary">glgE</name>
    <name evidence="2" type="ORF">NCTC13163_02521</name>
</gene>
<dbReference type="SUPFAM" id="SSF51445">
    <property type="entry name" value="(Trans)glycosidases"/>
    <property type="match status" value="1"/>
</dbReference>
<dbReference type="RefSeq" id="WP_024371720.1">
    <property type="nucleotide sequence ID" value="NZ_UGGP01000001.1"/>
</dbReference>
<dbReference type="SMART" id="SM00642">
    <property type="entry name" value="Aamy"/>
    <property type="match status" value="1"/>
</dbReference>
<dbReference type="PANTHER" id="PTHR10357">
    <property type="entry name" value="ALPHA-AMYLASE FAMILY MEMBER"/>
    <property type="match status" value="1"/>
</dbReference>
<evidence type="ECO:0000259" key="1">
    <source>
        <dbReference type="SMART" id="SM00642"/>
    </source>
</evidence>
<dbReference type="EMBL" id="UGGP01000001">
    <property type="protein sequence ID" value="STO09122.1"/>
    <property type="molecule type" value="Genomic_DNA"/>
</dbReference>
<dbReference type="AlphaFoldDB" id="A0A377FWA1"/>
<dbReference type="EC" id="2.4.1.-" evidence="2"/>
<dbReference type="CDD" id="cd11335">
    <property type="entry name" value="AmyAc_MTase_N"/>
    <property type="match status" value="1"/>
</dbReference>
<dbReference type="GO" id="GO:0004556">
    <property type="term" value="F:alpha-amylase activity"/>
    <property type="evidence" value="ECO:0007669"/>
    <property type="project" value="TreeGrafter"/>
</dbReference>
<evidence type="ECO:0000313" key="3">
    <source>
        <dbReference type="Proteomes" id="UP000254060"/>
    </source>
</evidence>
<dbReference type="InterPro" id="IPR017853">
    <property type="entry name" value="GH"/>
</dbReference>
<dbReference type="PANTHER" id="PTHR10357:SF179">
    <property type="entry name" value="NEUTRAL AND BASIC AMINO ACID TRANSPORT PROTEIN RBAT"/>
    <property type="match status" value="1"/>
</dbReference>
<dbReference type="STRING" id="1397694.GCA_000702585_03006"/>
<reference evidence="2 3" key="1">
    <citation type="submission" date="2018-06" db="EMBL/GenBank/DDBJ databases">
        <authorList>
            <consortium name="Pathogen Informatics"/>
            <person name="Doyle S."/>
        </authorList>
    </citation>
    <scope>NUCLEOTIDE SEQUENCE [LARGE SCALE GENOMIC DNA]</scope>
    <source>
        <strain evidence="2 3">NCTC13163</strain>
    </source>
</reference>
<dbReference type="OrthoDB" id="9805159at2"/>
<accession>A0A377FWA1</accession>
<dbReference type="Proteomes" id="UP000254060">
    <property type="component" value="Unassembled WGS sequence"/>
</dbReference>
<protein>
    <submittedName>
        <fullName evidence="2">Alpha-1,4-glucan:maltose-1-phosphate maltosyltransferase</fullName>
        <ecNumber evidence="2">2.4.1.-</ecNumber>
    </submittedName>
</protein>
<proteinExistence type="predicted"/>
<dbReference type="InterPro" id="IPR006047">
    <property type="entry name" value="GH13_cat_dom"/>
</dbReference>
<dbReference type="GO" id="GO:0016757">
    <property type="term" value="F:glycosyltransferase activity"/>
    <property type="evidence" value="ECO:0007669"/>
    <property type="project" value="UniProtKB-KW"/>
</dbReference>
<dbReference type="Gene3D" id="3.20.20.80">
    <property type="entry name" value="Glycosidases"/>
    <property type="match status" value="1"/>
</dbReference>
<evidence type="ECO:0000313" key="2">
    <source>
        <dbReference type="EMBL" id="STO09122.1"/>
    </source>
</evidence>
<keyword evidence="2" id="KW-0808">Transferase</keyword>
<organism evidence="2 3">
    <name type="scientific">Exiguobacterium aurantiacum</name>
    <dbReference type="NCBI Taxonomy" id="33987"/>
    <lineage>
        <taxon>Bacteria</taxon>
        <taxon>Bacillati</taxon>
        <taxon>Bacillota</taxon>
        <taxon>Bacilli</taxon>
        <taxon>Bacillales</taxon>
        <taxon>Bacillales Family XII. Incertae Sedis</taxon>
        <taxon>Exiguobacterium</taxon>
    </lineage>
</organism>
<keyword evidence="2" id="KW-0328">Glycosyltransferase</keyword>
<sequence length="689" mass="79256">MPENSSLKKLHQVLKTKRTDLHYEIPTLWNRMRFSSEPVRDGVERVNPYDFLIETIEKGILPHNVDGRDYHQSVAKADGHLQTGGDWIKRASVYSMQVRTSTSWDHDGSGYVEMENSQGMKDTGTFVKTLALLPHLLYMGIDTLFLLPISQHSHKNKKGEFGSPYAVQDFFAIDEELKETLTGDGLTVEEEFAAFVEACHMVGIRVVIDVIPRTCARDNRLILENPEWFYWIPVTELDHYHPPHVPGIGENVKPEYAFLPMIYGSEDVWHHLRRFSMAPNLVDAKKWEDVKTYVTEHPEENLLAVIEREFGLTTAPAFSDCINDPQPPWSDVTYFRLFLDHPTAAAPYVNEANLAPYILFDSIKSNQFRGEQINEPLWAMLADIIPHYQREYGIDGARIDMGHALPVDLAQRILTEPRALDSNFSFIAEELIEVGAWAARDAGYNMIIGYGFYKEPRFDTHDTHQFIYDSRFLPLPVFAAGETADTRRIATRDGGRQASRLLTVLNGFMPNGVPMTNSGLELYETQPMNTGLDCRPEEAYQLFPTDPYFGKLAFFDAYQFHWDHPERNEMIELMHQVAGIRRRWLDVLVNPSHFEPLTMPYMDAPFIGLAWLRPDTNETLLVVANTDMQQPLQGKVPLDGVRRRNWNASRFAEMVYSPNSWPYAEHSFDDNWDLWIDLKPGEVKVYEMK</sequence>
<feature type="domain" description="Glycosyl hydrolase family 13 catalytic" evidence="1">
    <location>
        <begin position="105"/>
        <end position="556"/>
    </location>
</feature>